<dbReference type="InterPro" id="IPR047111">
    <property type="entry name" value="YbaP-like"/>
</dbReference>
<dbReference type="PANTHER" id="PTHR40590">
    <property type="entry name" value="CYTOPLASMIC PROTEIN-RELATED"/>
    <property type="match status" value="1"/>
</dbReference>
<dbReference type="EMBL" id="QZEW01000211">
    <property type="protein sequence ID" value="RJK98595.1"/>
    <property type="molecule type" value="Genomic_DNA"/>
</dbReference>
<feature type="chain" id="PRO_5019230257" evidence="1">
    <location>
        <begin position="21"/>
        <end position="337"/>
    </location>
</feature>
<keyword evidence="3" id="KW-1185">Reference proteome</keyword>
<evidence type="ECO:0000313" key="3">
    <source>
        <dbReference type="Proteomes" id="UP000283587"/>
    </source>
</evidence>
<evidence type="ECO:0000256" key="1">
    <source>
        <dbReference type="SAM" id="SignalP"/>
    </source>
</evidence>
<dbReference type="Proteomes" id="UP000283587">
    <property type="component" value="Unassembled WGS sequence"/>
</dbReference>
<dbReference type="InterPro" id="IPR002816">
    <property type="entry name" value="TraB/PrgY/GumN_fam"/>
</dbReference>
<comment type="caution">
    <text evidence="2">The sequence shown here is derived from an EMBL/GenBank/DDBJ whole genome shotgun (WGS) entry which is preliminary data.</text>
</comment>
<feature type="signal peptide" evidence="1">
    <location>
        <begin position="1"/>
        <end position="20"/>
    </location>
</feature>
<sequence length="337" mass="36681">MIRPALFALALLAAPAPALAECIGRNLIDRMPAETRARIDEAVAKVPYHRGLLWRATRGEARMVLVGTYHFADPRHETMMLHLAEPLAGAAALYVEAGPEEEEKLQDALQADPSLMFDPSGPTLPERLSANEWARLSAAIEDRGIPAVLASRMRPWYVSLLLGISPCMMESLAEAGGPGGLDRLLTQMAGTMDVPVHALEPWDTVFSLFADLTPAQEEDMIRAALPAAEHADDYAATLTDAYFDADVWRIWEFGRFDAYETSGLPPETVDEQMALAQSMLMDQRNRNWIAPLVEGAEAAAAQGKGIVAGFGALHLPGEEGVLQLLADEGWELERLDG</sequence>
<dbReference type="CDD" id="cd14789">
    <property type="entry name" value="Tiki"/>
    <property type="match status" value="1"/>
</dbReference>
<evidence type="ECO:0000313" key="2">
    <source>
        <dbReference type="EMBL" id="RJK98595.1"/>
    </source>
</evidence>
<dbReference type="OrthoDB" id="9806326at2"/>
<name>A0A418ZQR4_9RHOB</name>
<keyword evidence="1" id="KW-0732">Signal</keyword>
<protein>
    <submittedName>
        <fullName evidence="2">TraB/GumN family protein</fullName>
    </submittedName>
</protein>
<gene>
    <name evidence="2" type="ORF">D3P05_23810</name>
</gene>
<dbReference type="Pfam" id="PF01963">
    <property type="entry name" value="TraB_PrgY_gumN"/>
    <property type="match status" value="1"/>
</dbReference>
<dbReference type="RefSeq" id="WP_119901195.1">
    <property type="nucleotide sequence ID" value="NZ_QNRC01000091.1"/>
</dbReference>
<proteinExistence type="predicted"/>
<reference evidence="3" key="1">
    <citation type="submission" date="2018-09" db="EMBL/GenBank/DDBJ databases">
        <title>Paracoccus onubensis nov. sp. a moderate halophilic bacterium isolated from Gruta de las Maravillas (Aracena, Spain).</title>
        <authorList>
            <person name="Jurado V."/>
            <person name="Gutierrez-Patricio S."/>
            <person name="Gonzalez-Pimentel J.L."/>
            <person name="Miller A.Z."/>
            <person name="Laiz L."/>
            <person name="Saiz-Jimenez C."/>
        </authorList>
    </citation>
    <scope>NUCLEOTIDE SEQUENCE [LARGE SCALE GENOMIC DNA]</scope>
    <source>
        <strain evidence="3">DSM 26381</strain>
    </source>
</reference>
<organism evidence="2 3">
    <name type="scientific">Paracoccus siganidrum</name>
    <dbReference type="NCBI Taxonomy" id="1276757"/>
    <lineage>
        <taxon>Bacteria</taxon>
        <taxon>Pseudomonadati</taxon>
        <taxon>Pseudomonadota</taxon>
        <taxon>Alphaproteobacteria</taxon>
        <taxon>Rhodobacterales</taxon>
        <taxon>Paracoccaceae</taxon>
        <taxon>Paracoccus</taxon>
    </lineage>
</organism>
<accession>A0A418ZQR4</accession>
<dbReference type="AlphaFoldDB" id="A0A418ZQR4"/>
<dbReference type="PANTHER" id="PTHR40590:SF1">
    <property type="entry name" value="CYTOPLASMIC PROTEIN"/>
    <property type="match status" value="1"/>
</dbReference>